<evidence type="ECO:0000259" key="3">
    <source>
        <dbReference type="PROSITE" id="PS01124"/>
    </source>
</evidence>
<dbReference type="GO" id="GO:0043565">
    <property type="term" value="F:sequence-specific DNA binding"/>
    <property type="evidence" value="ECO:0007669"/>
    <property type="project" value="InterPro"/>
</dbReference>
<keyword evidence="1" id="KW-0805">Transcription regulation</keyword>
<dbReference type="Proteomes" id="UP000617145">
    <property type="component" value="Unassembled WGS sequence"/>
</dbReference>
<dbReference type="SMART" id="SM00342">
    <property type="entry name" value="HTH_ARAC"/>
    <property type="match status" value="1"/>
</dbReference>
<dbReference type="InterPro" id="IPR002818">
    <property type="entry name" value="DJ-1/PfpI"/>
</dbReference>
<name>A0A8J2ZGR5_9RHOB</name>
<dbReference type="GO" id="GO:0003700">
    <property type="term" value="F:DNA-binding transcription factor activity"/>
    <property type="evidence" value="ECO:0007669"/>
    <property type="project" value="InterPro"/>
</dbReference>
<evidence type="ECO:0000313" key="5">
    <source>
        <dbReference type="Proteomes" id="UP000617145"/>
    </source>
</evidence>
<dbReference type="SUPFAM" id="SSF52317">
    <property type="entry name" value="Class I glutamine amidotransferase-like"/>
    <property type="match status" value="1"/>
</dbReference>
<gene>
    <name evidence="4" type="ORF">GCM10011415_04100</name>
</gene>
<dbReference type="SUPFAM" id="SSF46689">
    <property type="entry name" value="Homeodomain-like"/>
    <property type="match status" value="2"/>
</dbReference>
<evidence type="ECO:0000256" key="1">
    <source>
        <dbReference type="ARBA" id="ARBA00023015"/>
    </source>
</evidence>
<dbReference type="PANTHER" id="PTHR43130">
    <property type="entry name" value="ARAC-FAMILY TRANSCRIPTIONAL REGULATOR"/>
    <property type="match status" value="1"/>
</dbReference>
<reference evidence="4" key="2">
    <citation type="submission" date="2020-09" db="EMBL/GenBank/DDBJ databases">
        <authorList>
            <person name="Sun Q."/>
            <person name="Zhou Y."/>
        </authorList>
    </citation>
    <scope>NUCLEOTIDE SEQUENCE</scope>
    <source>
        <strain evidence="4">CGMCC 1.15762</strain>
    </source>
</reference>
<feature type="domain" description="HTH araC/xylS-type" evidence="3">
    <location>
        <begin position="227"/>
        <end position="325"/>
    </location>
</feature>
<dbReference type="PANTHER" id="PTHR43130:SF3">
    <property type="entry name" value="HTH-TYPE TRANSCRIPTIONAL REGULATOR RV1931C"/>
    <property type="match status" value="1"/>
</dbReference>
<dbReference type="EMBL" id="BMJV01000001">
    <property type="protein sequence ID" value="GGG61218.1"/>
    <property type="molecule type" value="Genomic_DNA"/>
</dbReference>
<dbReference type="Pfam" id="PF12833">
    <property type="entry name" value="HTH_18"/>
    <property type="match status" value="1"/>
</dbReference>
<sequence>MSAQDTPARRIGLVIYPGFKTLEATGPLSVLHYANEHLRVAGRPTGYDVTVMAPRPGHVPSDTLVSLEATEALPQGDLPNTVFIAGAAAIEDALEREADLVRWCRRHWREADRFAALCTGSFFLAAAGLLDGKPAATHWNYAERLAQLFPEVQVDADAIFVQSGSLWTSAGVTAAIDLSLAFVEQDHGRDIALRVARDMVMYLKRPGGQSQFSTVLTGQMSGASGVADVRSWASLNLEQPMTLDDLATRAGMSVRSFTRAFTAEVGLSPMAWLEQVRSDRARTLLLDGDLPLKAIAQRAGFRSDEQMRKVFRRRFSLSPRDYRARFTTSRSA</sequence>
<dbReference type="InterPro" id="IPR029062">
    <property type="entry name" value="Class_I_gatase-like"/>
</dbReference>
<organism evidence="4 5">
    <name type="scientific">Salipiger pallidus</name>
    <dbReference type="NCBI Taxonomy" id="1775170"/>
    <lineage>
        <taxon>Bacteria</taxon>
        <taxon>Pseudomonadati</taxon>
        <taxon>Pseudomonadota</taxon>
        <taxon>Alphaproteobacteria</taxon>
        <taxon>Rhodobacterales</taxon>
        <taxon>Roseobacteraceae</taxon>
        <taxon>Salipiger</taxon>
    </lineage>
</organism>
<proteinExistence type="predicted"/>
<reference evidence="4" key="1">
    <citation type="journal article" date="2014" name="Int. J. Syst. Evol. Microbiol.">
        <title>Complete genome sequence of Corynebacterium casei LMG S-19264T (=DSM 44701T), isolated from a smear-ripened cheese.</title>
        <authorList>
            <consortium name="US DOE Joint Genome Institute (JGI-PGF)"/>
            <person name="Walter F."/>
            <person name="Albersmeier A."/>
            <person name="Kalinowski J."/>
            <person name="Ruckert C."/>
        </authorList>
    </citation>
    <scope>NUCLEOTIDE SEQUENCE</scope>
    <source>
        <strain evidence="4">CGMCC 1.15762</strain>
    </source>
</reference>
<dbReference type="CDD" id="cd03137">
    <property type="entry name" value="GATase1_AraC_1"/>
    <property type="match status" value="1"/>
</dbReference>
<comment type="caution">
    <text evidence="4">The sequence shown here is derived from an EMBL/GenBank/DDBJ whole genome shotgun (WGS) entry which is preliminary data.</text>
</comment>
<dbReference type="Gene3D" id="3.40.50.880">
    <property type="match status" value="1"/>
</dbReference>
<dbReference type="InterPro" id="IPR052158">
    <property type="entry name" value="INH-QAR"/>
</dbReference>
<evidence type="ECO:0000256" key="2">
    <source>
        <dbReference type="ARBA" id="ARBA00023163"/>
    </source>
</evidence>
<dbReference type="AlphaFoldDB" id="A0A8J2ZGR5"/>
<dbReference type="InterPro" id="IPR018060">
    <property type="entry name" value="HTH_AraC"/>
</dbReference>
<dbReference type="PROSITE" id="PS01124">
    <property type="entry name" value="HTH_ARAC_FAMILY_2"/>
    <property type="match status" value="1"/>
</dbReference>
<dbReference type="Gene3D" id="1.10.10.60">
    <property type="entry name" value="Homeodomain-like"/>
    <property type="match status" value="1"/>
</dbReference>
<keyword evidence="2" id="KW-0804">Transcription</keyword>
<dbReference type="InterPro" id="IPR009057">
    <property type="entry name" value="Homeodomain-like_sf"/>
</dbReference>
<dbReference type="Pfam" id="PF01965">
    <property type="entry name" value="DJ-1_PfpI"/>
    <property type="match status" value="1"/>
</dbReference>
<evidence type="ECO:0000313" key="4">
    <source>
        <dbReference type="EMBL" id="GGG61218.1"/>
    </source>
</evidence>
<accession>A0A8J2ZGR5</accession>
<keyword evidence="5" id="KW-1185">Reference proteome</keyword>
<protein>
    <submittedName>
        <fullName evidence="4">AraC family transcriptional regulator</fullName>
    </submittedName>
</protein>
<dbReference type="RefSeq" id="WP_188788321.1">
    <property type="nucleotide sequence ID" value="NZ_BMJV01000001.1"/>
</dbReference>